<dbReference type="InterPro" id="IPR052530">
    <property type="entry name" value="NAD(P)H_nitroreductase"/>
</dbReference>
<evidence type="ECO:0000256" key="3">
    <source>
        <dbReference type="ARBA" id="ARBA00022643"/>
    </source>
</evidence>
<accession>A0AA42CY38</accession>
<feature type="binding site" description="in other chain" evidence="8">
    <location>
        <begin position="135"/>
        <end position="137"/>
    </location>
    <ligand>
        <name>FMN</name>
        <dbReference type="ChEBI" id="CHEBI:58210"/>
        <note>ligand shared between dimeric partners</note>
    </ligand>
</feature>
<dbReference type="GO" id="GO:0016491">
    <property type="term" value="F:oxidoreductase activity"/>
    <property type="evidence" value="ECO:0007669"/>
    <property type="project" value="UniProtKB-UniRule"/>
</dbReference>
<dbReference type="InterPro" id="IPR029479">
    <property type="entry name" value="Nitroreductase"/>
</dbReference>
<evidence type="ECO:0000256" key="2">
    <source>
        <dbReference type="ARBA" id="ARBA00022630"/>
    </source>
</evidence>
<comment type="similarity">
    <text evidence="1 7">Belongs to the nitroreductase family.</text>
</comment>
<evidence type="ECO:0000313" key="10">
    <source>
        <dbReference type="EMBL" id="MCX2524630.1"/>
    </source>
</evidence>
<evidence type="ECO:0000256" key="1">
    <source>
        <dbReference type="ARBA" id="ARBA00007118"/>
    </source>
</evidence>
<dbReference type="EC" id="1.-.-.-" evidence="7"/>
<evidence type="ECO:0000313" key="11">
    <source>
        <dbReference type="Proteomes" id="UP001165678"/>
    </source>
</evidence>
<name>A0AA42CY38_9GAMM</name>
<reference evidence="10" key="1">
    <citation type="submission" date="2022-11" db="EMBL/GenBank/DDBJ databases">
        <title>Larsenimonas rhizosphaerae sp. nov., isolated from a tidal mudflat.</title>
        <authorList>
            <person name="Lee S.D."/>
            <person name="Kim I.S."/>
        </authorList>
    </citation>
    <scope>NUCLEOTIDE SEQUENCE</scope>
    <source>
        <strain evidence="10">GH2-1</strain>
    </source>
</reference>
<evidence type="ECO:0000259" key="9">
    <source>
        <dbReference type="Pfam" id="PF00881"/>
    </source>
</evidence>
<dbReference type="InterPro" id="IPR000415">
    <property type="entry name" value="Nitroreductase-like"/>
</dbReference>
<dbReference type="Proteomes" id="UP001165678">
    <property type="component" value="Unassembled WGS sequence"/>
</dbReference>
<evidence type="ECO:0000256" key="8">
    <source>
        <dbReference type="PIRSR" id="PIRSR000232-1"/>
    </source>
</evidence>
<dbReference type="CDD" id="cd02135">
    <property type="entry name" value="YdjA-like"/>
    <property type="match status" value="1"/>
</dbReference>
<dbReference type="EMBL" id="JAPIVE010000003">
    <property type="protein sequence ID" value="MCX2524630.1"/>
    <property type="molecule type" value="Genomic_DNA"/>
</dbReference>
<feature type="binding site" evidence="8">
    <location>
        <position position="39"/>
    </location>
    <ligand>
        <name>FMN</name>
        <dbReference type="ChEBI" id="CHEBI:58210"/>
        <note>ligand shared between dimeric partners</note>
    </ligand>
</feature>
<dbReference type="Pfam" id="PF00881">
    <property type="entry name" value="Nitroreductase"/>
    <property type="match status" value="1"/>
</dbReference>
<dbReference type="SUPFAM" id="SSF55469">
    <property type="entry name" value="FMN-dependent nitroreductase-like"/>
    <property type="match status" value="1"/>
</dbReference>
<dbReference type="PANTHER" id="PTHR43821:SF1">
    <property type="entry name" value="NAD(P)H NITROREDUCTASE YDJA-RELATED"/>
    <property type="match status" value="1"/>
</dbReference>
<comment type="cofactor">
    <cofactor evidence="8">
        <name>FMN</name>
        <dbReference type="ChEBI" id="CHEBI:58210"/>
    </cofactor>
    <text evidence="8">Binds 1 FMN per subunit.</text>
</comment>
<dbReference type="RefSeq" id="WP_265896374.1">
    <property type="nucleotide sequence ID" value="NZ_JAPIVE010000003.1"/>
</dbReference>
<feature type="binding site" evidence="8">
    <location>
        <position position="35"/>
    </location>
    <ligand>
        <name>FMN</name>
        <dbReference type="ChEBI" id="CHEBI:58210"/>
        <note>ligand shared between dimeric partners</note>
    </ligand>
</feature>
<gene>
    <name evidence="10" type="ORF">OQ287_10280</name>
</gene>
<evidence type="ECO:0000256" key="4">
    <source>
        <dbReference type="ARBA" id="ARBA00022857"/>
    </source>
</evidence>
<dbReference type="Gene3D" id="3.40.109.10">
    <property type="entry name" value="NADH Oxidase"/>
    <property type="match status" value="1"/>
</dbReference>
<keyword evidence="2 7" id="KW-0285">Flavoprotein</keyword>
<proteinExistence type="inferred from homology"/>
<feature type="binding site" description="in other chain" evidence="8">
    <location>
        <begin position="10"/>
        <end position="12"/>
    </location>
    <ligand>
        <name>FMN</name>
        <dbReference type="ChEBI" id="CHEBI:58210"/>
        <note>ligand shared between dimeric partners</note>
    </ligand>
</feature>
<dbReference type="PANTHER" id="PTHR43821">
    <property type="entry name" value="NAD(P)H NITROREDUCTASE YDJA-RELATED"/>
    <property type="match status" value="1"/>
</dbReference>
<organism evidence="10 11">
    <name type="scientific">Larsenimonas rhizosphaerae</name>
    <dbReference type="NCBI Taxonomy" id="2944682"/>
    <lineage>
        <taxon>Bacteria</taxon>
        <taxon>Pseudomonadati</taxon>
        <taxon>Pseudomonadota</taxon>
        <taxon>Gammaproteobacteria</taxon>
        <taxon>Oceanospirillales</taxon>
        <taxon>Halomonadaceae</taxon>
        <taxon>Larsenimonas</taxon>
    </lineage>
</organism>
<comment type="caution">
    <text evidence="10">The sequence shown here is derived from an EMBL/GenBank/DDBJ whole genome shotgun (WGS) entry which is preliminary data.</text>
</comment>
<keyword evidence="11" id="KW-1185">Reference proteome</keyword>
<feature type="domain" description="Nitroreductase" evidence="9">
    <location>
        <begin position="8"/>
        <end position="166"/>
    </location>
</feature>
<keyword evidence="3 7" id="KW-0288">FMN</keyword>
<keyword evidence="4 7" id="KW-0521">NADP</keyword>
<keyword evidence="5 7" id="KW-0560">Oxidoreductase</keyword>
<dbReference type="PIRSF" id="PIRSF000232">
    <property type="entry name" value="YdjA"/>
    <property type="match status" value="1"/>
</dbReference>
<sequence>MDALTLLSARRSVSRLEGPEPSESQCRTLYRAALRAPDHGALRPWHFIEIKGEGACGRLGDLFADAEQHDTPDATPRRLEGTRAKALRAPLIVVVVARVQPGQPKIPDQEQVISAGCAAHAMLYAAHAQGLGAIWRTGPLAAHPVVRRGLGVREHDVIVGFLYIGHPAGPIKPVDDPDPMDFVERWPG</sequence>
<protein>
    <recommendedName>
        <fullName evidence="7">Putative NAD(P)H nitroreductase</fullName>
        <ecNumber evidence="7">1.-.-.-</ecNumber>
    </recommendedName>
</protein>
<dbReference type="AlphaFoldDB" id="A0AA42CY38"/>
<evidence type="ECO:0000256" key="6">
    <source>
        <dbReference type="ARBA" id="ARBA00023027"/>
    </source>
</evidence>
<evidence type="ECO:0000256" key="7">
    <source>
        <dbReference type="PIRNR" id="PIRNR000232"/>
    </source>
</evidence>
<evidence type="ECO:0000256" key="5">
    <source>
        <dbReference type="ARBA" id="ARBA00023002"/>
    </source>
</evidence>
<dbReference type="InterPro" id="IPR026021">
    <property type="entry name" value="YdjA-like"/>
</dbReference>
<keyword evidence="6 7" id="KW-0520">NAD</keyword>